<dbReference type="InterPro" id="IPR000873">
    <property type="entry name" value="AMP-dep_synth/lig_dom"/>
</dbReference>
<evidence type="ECO:0000256" key="13">
    <source>
        <dbReference type="ARBA" id="ARBA00023055"/>
    </source>
</evidence>
<dbReference type="GO" id="GO:0005778">
    <property type="term" value="C:peroxisomal membrane"/>
    <property type="evidence" value="ECO:0007669"/>
    <property type="project" value="UniProtKB-SubCell"/>
</dbReference>
<comment type="catalytic activity">
    <reaction evidence="16">
        <text>a very long-chain fatty acid + ATP + CoA = a very long-chain fatty acyl-CoA + AMP + diphosphate</text>
        <dbReference type="Rhea" id="RHEA:54536"/>
        <dbReference type="ChEBI" id="CHEBI:30616"/>
        <dbReference type="ChEBI" id="CHEBI:33019"/>
        <dbReference type="ChEBI" id="CHEBI:57287"/>
        <dbReference type="ChEBI" id="CHEBI:58950"/>
        <dbReference type="ChEBI" id="CHEBI:138261"/>
        <dbReference type="ChEBI" id="CHEBI:456215"/>
    </reaction>
</comment>
<keyword evidence="15" id="KW-0576">Peroxisome</keyword>
<evidence type="ECO:0000256" key="2">
    <source>
        <dbReference type="ARBA" id="ARBA00004585"/>
    </source>
</evidence>
<evidence type="ECO:0000256" key="15">
    <source>
        <dbReference type="ARBA" id="ARBA00023140"/>
    </source>
</evidence>
<evidence type="ECO:0000256" key="8">
    <source>
        <dbReference type="ARBA" id="ARBA00022677"/>
    </source>
</evidence>
<dbReference type="EMBL" id="JAQIZZ010000003">
    <property type="protein sequence ID" value="KAJ5547182.1"/>
    <property type="molecule type" value="Genomic_DNA"/>
</dbReference>
<dbReference type="InterPro" id="IPR042099">
    <property type="entry name" value="ANL_N_sf"/>
</dbReference>
<keyword evidence="12" id="KW-1133">Transmembrane helix</keyword>
<evidence type="ECO:0000256" key="16">
    <source>
        <dbReference type="ARBA" id="ARBA00051585"/>
    </source>
</evidence>
<keyword evidence="22" id="KW-1185">Reference proteome</keyword>
<evidence type="ECO:0000256" key="11">
    <source>
        <dbReference type="ARBA" id="ARBA00022840"/>
    </source>
</evidence>
<protein>
    <recommendedName>
        <fullName evidence="18">Very long-chain fatty acid transport protein</fullName>
    </recommendedName>
    <alternativeName>
        <fullName evidence="19">Very-long-chain acyl-CoA synthetase</fullName>
    </alternativeName>
</protein>
<keyword evidence="14" id="KW-0472">Membrane</keyword>
<evidence type="ECO:0000256" key="17">
    <source>
        <dbReference type="ARBA" id="ARBA00060276"/>
    </source>
</evidence>
<proteinExistence type="inferred from homology"/>
<dbReference type="InterPro" id="IPR045851">
    <property type="entry name" value="AMP-bd_C_sf"/>
</dbReference>
<dbReference type="Gene3D" id="3.30.300.30">
    <property type="match status" value="1"/>
</dbReference>
<dbReference type="GO" id="GO:0009898">
    <property type="term" value="C:cytoplasmic side of plasma membrane"/>
    <property type="evidence" value="ECO:0007669"/>
    <property type="project" value="TreeGrafter"/>
</dbReference>
<keyword evidence="7" id="KW-0436">Ligase</keyword>
<evidence type="ECO:0000256" key="5">
    <source>
        <dbReference type="ARBA" id="ARBA00022448"/>
    </source>
</evidence>
<comment type="subcellular location">
    <subcellularLocation>
        <location evidence="3">Cell membrane</location>
        <topology evidence="3">Multi-pass membrane protein</topology>
    </subcellularLocation>
    <subcellularLocation>
        <location evidence="1">Lipid droplet</location>
    </subcellularLocation>
    <subcellularLocation>
        <location evidence="2">Peroxisome membrane</location>
        <topology evidence="2">Multi-pass membrane protein</topology>
    </subcellularLocation>
</comment>
<dbReference type="SUPFAM" id="SSF56801">
    <property type="entry name" value="Acetyl-CoA synthetase-like"/>
    <property type="match status" value="1"/>
</dbReference>
<evidence type="ECO:0000256" key="18">
    <source>
        <dbReference type="ARBA" id="ARBA00068795"/>
    </source>
</evidence>
<keyword evidence="10" id="KW-0547">Nucleotide-binding</keyword>
<evidence type="ECO:0000313" key="22">
    <source>
        <dbReference type="Proteomes" id="UP001220324"/>
    </source>
</evidence>
<dbReference type="GO" id="GO:0004467">
    <property type="term" value="F:long-chain fatty acid-CoA ligase activity"/>
    <property type="evidence" value="ECO:0007669"/>
    <property type="project" value="TreeGrafter"/>
</dbReference>
<name>A0AAD6GHL1_9EURO</name>
<keyword evidence="13" id="KW-0445">Lipid transport</keyword>
<keyword evidence="6" id="KW-1003">Cell membrane</keyword>
<comment type="caution">
    <text evidence="21">The sequence shown here is derived from an EMBL/GenBank/DDBJ whole genome shotgun (WGS) entry which is preliminary data.</text>
</comment>
<dbReference type="GO" id="GO:0005811">
    <property type="term" value="C:lipid droplet"/>
    <property type="evidence" value="ECO:0007669"/>
    <property type="project" value="UniProtKB-SubCell"/>
</dbReference>
<sequence>MAFPLAAAIAGTAVAAAYLDAKFLIRHDLTSGSLDREKTVSYISKVVREDRQLTYHVLEDQATGKNANTIFLIFEGRTWTYKQFFADLQRVGNWLMNDLGIEKNEVVAINGGNSPEYLLLWFGIDAIGAVPAFINCNLTLQPLVHCVKLCESRYLICDEEVRQLVAPTGEELESFDIPCQTIYYSRSTIGALSNTTMTPEDRRKGLDPASLRALIYTSGTTGLPKATRIWTSREMSTGRSVAEYLQLRAGKSRMYTCLPLYHGAAHGLCVTPSIHAGSTIILSRKFSHKTFWPEVSSNNATIIQYVGELCRYLVNAPIHPLERKHKVQMAWGNGMRPDVWEVFRERLNIPVINELYAATDGLGRSFNHNRGPFGANVIGRRGLLWNWYNAEKEVRIKVDVVTEDILRDENGFAIRCKLGEAGEVLHKLDPAQPDALFQGYFRDKAASEKRKISNVFKKGDLWFRSGDMQRQDPDGCVYFVDRLGDTFRWKSENVSTSEVSDIVGKFPQFAETSTYGVSVPHSDGRAGCAAVVLAEGEDLNQVDWKGLATYLTGTLPRYAVPIFVRVVANLEYTGTMKVQKGRMRADGIDPSKMGEDKMWWLPIGGTEYLPFAENDWERLKNRSARL</sequence>
<evidence type="ECO:0000256" key="10">
    <source>
        <dbReference type="ARBA" id="ARBA00022741"/>
    </source>
</evidence>
<dbReference type="GO" id="GO:0044539">
    <property type="term" value="P:long-chain fatty acid import into cell"/>
    <property type="evidence" value="ECO:0007669"/>
    <property type="project" value="TreeGrafter"/>
</dbReference>
<keyword evidence="8" id="KW-0551">Lipid droplet</keyword>
<evidence type="ECO:0000256" key="6">
    <source>
        <dbReference type="ARBA" id="ARBA00022475"/>
    </source>
</evidence>
<dbReference type="FunFam" id="3.30.300.30:FF:000020">
    <property type="entry name" value="Long-chain fatty acid transporter"/>
    <property type="match status" value="1"/>
</dbReference>
<dbReference type="PROSITE" id="PS00455">
    <property type="entry name" value="AMP_BINDING"/>
    <property type="match status" value="1"/>
</dbReference>
<dbReference type="GO" id="GO:0005524">
    <property type="term" value="F:ATP binding"/>
    <property type="evidence" value="ECO:0007669"/>
    <property type="project" value="UniProtKB-KW"/>
</dbReference>
<evidence type="ECO:0000256" key="12">
    <source>
        <dbReference type="ARBA" id="ARBA00022989"/>
    </source>
</evidence>
<feature type="domain" description="AMP-dependent synthetase/ligase" evidence="20">
    <location>
        <begin position="59"/>
        <end position="366"/>
    </location>
</feature>
<keyword evidence="5" id="KW-0813">Transport</keyword>
<comment type="function">
    <text evidence="17">Acyl-CoA synthetase required for both the import of long chain fatty acids (LCFAs) (C14-C18) and the activation very long chain fatty acids (VLCFAs) (C20-C26) by esterification of the fatty acids into metabolically active CoA-thioesters for subsequent degradation or incorporation into phospholipids. The transport and fatty acyl-CoA synthetase activities are genetically separable and are thus independent activities. Esterifies VLCFAs in the peroxisome matrix. The VLCFAs are actively transported into peroxisomes by a PXA1-PXA2 heterodimeric transporter in the peroxisomal membrane.</text>
</comment>
<dbReference type="GO" id="GO:0005324">
    <property type="term" value="F:long-chain fatty acid transmembrane transporter activity"/>
    <property type="evidence" value="ECO:0007669"/>
    <property type="project" value="TreeGrafter"/>
</dbReference>
<dbReference type="Gene3D" id="3.40.50.12780">
    <property type="entry name" value="N-terminal domain of ligase-like"/>
    <property type="match status" value="1"/>
</dbReference>
<evidence type="ECO:0000256" key="1">
    <source>
        <dbReference type="ARBA" id="ARBA00004502"/>
    </source>
</evidence>
<evidence type="ECO:0000256" key="3">
    <source>
        <dbReference type="ARBA" id="ARBA00004651"/>
    </source>
</evidence>
<reference evidence="21 22" key="1">
    <citation type="journal article" date="2023" name="IMA Fungus">
        <title>Comparative genomic study of the Penicillium genus elucidates a diverse pangenome and 15 lateral gene transfer events.</title>
        <authorList>
            <person name="Petersen C."/>
            <person name="Sorensen T."/>
            <person name="Nielsen M.R."/>
            <person name="Sondergaard T.E."/>
            <person name="Sorensen J.L."/>
            <person name="Fitzpatrick D.A."/>
            <person name="Frisvad J.C."/>
            <person name="Nielsen K.L."/>
        </authorList>
    </citation>
    <scope>NUCLEOTIDE SEQUENCE [LARGE SCALE GENOMIC DNA]</scope>
    <source>
        <strain evidence="21 22">IBT 35679</strain>
    </source>
</reference>
<dbReference type="FunFam" id="3.40.50.12780:FF:000019">
    <property type="entry name" value="Long-chain fatty acid transporter"/>
    <property type="match status" value="1"/>
</dbReference>
<evidence type="ECO:0000256" key="9">
    <source>
        <dbReference type="ARBA" id="ARBA00022692"/>
    </source>
</evidence>
<evidence type="ECO:0000256" key="4">
    <source>
        <dbReference type="ARBA" id="ARBA00006432"/>
    </source>
</evidence>
<dbReference type="PANTHER" id="PTHR43107">
    <property type="entry name" value="LONG-CHAIN FATTY ACID TRANSPORT PROTEIN"/>
    <property type="match status" value="1"/>
</dbReference>
<evidence type="ECO:0000259" key="20">
    <source>
        <dbReference type="Pfam" id="PF00501"/>
    </source>
</evidence>
<dbReference type="InterPro" id="IPR020845">
    <property type="entry name" value="AMP-binding_CS"/>
</dbReference>
<gene>
    <name evidence="21" type="ORF">N7494_004767</name>
</gene>
<accession>A0AAD6GHL1</accession>
<evidence type="ECO:0000256" key="14">
    <source>
        <dbReference type="ARBA" id="ARBA00023136"/>
    </source>
</evidence>
<dbReference type="Proteomes" id="UP001220324">
    <property type="component" value="Unassembled WGS sequence"/>
</dbReference>
<evidence type="ECO:0000256" key="19">
    <source>
        <dbReference type="ARBA" id="ARBA00078285"/>
    </source>
</evidence>
<comment type="similarity">
    <text evidence="4">Belongs to the ATP-dependent AMP-binding enzyme family.</text>
</comment>
<evidence type="ECO:0000313" key="21">
    <source>
        <dbReference type="EMBL" id="KAJ5547182.1"/>
    </source>
</evidence>
<dbReference type="Pfam" id="PF00501">
    <property type="entry name" value="AMP-binding"/>
    <property type="match status" value="1"/>
</dbReference>
<keyword evidence="11" id="KW-0067">ATP-binding</keyword>
<evidence type="ECO:0000256" key="7">
    <source>
        <dbReference type="ARBA" id="ARBA00022598"/>
    </source>
</evidence>
<organism evidence="21 22">
    <name type="scientific">Penicillium frequentans</name>
    <dbReference type="NCBI Taxonomy" id="3151616"/>
    <lineage>
        <taxon>Eukaryota</taxon>
        <taxon>Fungi</taxon>
        <taxon>Dikarya</taxon>
        <taxon>Ascomycota</taxon>
        <taxon>Pezizomycotina</taxon>
        <taxon>Eurotiomycetes</taxon>
        <taxon>Eurotiomycetidae</taxon>
        <taxon>Eurotiales</taxon>
        <taxon>Aspergillaceae</taxon>
        <taxon>Penicillium</taxon>
    </lineage>
</organism>
<keyword evidence="9" id="KW-0812">Transmembrane</keyword>
<dbReference type="PANTHER" id="PTHR43107:SF15">
    <property type="entry name" value="FATTY ACID TRANSPORT PROTEIN 3, ISOFORM A"/>
    <property type="match status" value="1"/>
</dbReference>
<dbReference type="AlphaFoldDB" id="A0AAD6GHL1"/>